<proteinExistence type="predicted"/>
<dbReference type="EMBL" id="CM017872">
    <property type="protein sequence ID" value="KAG1327125.1"/>
    <property type="molecule type" value="Genomic_DNA"/>
</dbReference>
<evidence type="ECO:0000259" key="4">
    <source>
        <dbReference type="PROSITE" id="PS50897"/>
    </source>
</evidence>
<sequence>MSSISRDLIFLVLQYLHEEKYKEAAHKLEEESGIYFNMWYFEESVLAGNWEEAERYLSGFTKFNDNRHSTKIYFEIRKQKYLEALDRHDKGKALDILVKDLRVSSTSNEKTFQELTLLLSLDNFRENEDLSEHGDTQTARVMMMAQLKRLIEANPRFKDKLQFPVIKASRLRTLINQSLNWQHGLCKYPSPRPNMKTLLVDHYCPQTNVAPGGSSRAVGSSGIAPSQHALGELPRTVAMTLNQDSAVTSMDFHPAQPTILLVGTTAGEISLWNVASMERIAHISFEISIFILTWFFGYKQKTLARDPTVSVNRVIWNFDGIQFGMFKKKTGLSIGVAYSQHLVHLFTYNGHDGISNHLEIEAHVGGVNDAAYSQPNRQVCIVTGGEDKTIKVWEAATGMLRYVFEGHEAPVHSICPHSKANIPFLFSTSLDGKIKAWLYDNMGSRLDYTTPGQWCITLAYSADGTRLFSCGTGKDLIPHIVEWSESKGTIKQTYHGLCKQAVGGIKFDTIKNQFLAAGDDYMVKFWDVDNANLLTVTDADGGLPASPCIRSNKDGSLLAVSANNNRIKILANIDGQRLLSLAARSASESIPQARAINPLESVSAMAGTSASGADKGAPMATAGALAKNAQTIFAAVSPLWNCLAI</sequence>
<dbReference type="OrthoDB" id="1743797at2759"/>
<dbReference type="Pfam" id="PF00400">
    <property type="entry name" value="WD40"/>
    <property type="match status" value="2"/>
</dbReference>
<dbReference type="InterPro" id="IPR054532">
    <property type="entry name" value="TPL_SMU1_LisH-like"/>
</dbReference>
<keyword evidence="2" id="KW-0677">Repeat</keyword>
<feature type="domain" description="CTLH" evidence="4">
    <location>
        <begin position="34"/>
        <end position="92"/>
    </location>
</feature>
<dbReference type="InterPro" id="IPR006594">
    <property type="entry name" value="LisH"/>
</dbReference>
<dbReference type="InterPro" id="IPR006595">
    <property type="entry name" value="CTLH_C"/>
</dbReference>
<keyword evidence="1 3" id="KW-0853">WD repeat</keyword>
<dbReference type="PANTHER" id="PTHR44083:SF35">
    <property type="entry name" value="TOPLESS-RELATED PROTEIN 4-LIKE ISOFORM X1"/>
    <property type="match status" value="1"/>
</dbReference>
<dbReference type="InterPro" id="IPR027728">
    <property type="entry name" value="Topless_fam"/>
</dbReference>
<reference evidence="5" key="2">
    <citation type="submission" date="2019-07" db="EMBL/GenBank/DDBJ databases">
        <authorList>
            <person name="Yang Y."/>
            <person name="Bocs S."/>
            <person name="Baudouin L."/>
        </authorList>
    </citation>
    <scope>NUCLEOTIDE SEQUENCE</scope>
    <source>
        <tissue evidence="5">Spear leaf of Hainan Tall coconut</tissue>
    </source>
</reference>
<feature type="repeat" description="WD" evidence="3">
    <location>
        <begin position="360"/>
        <end position="403"/>
    </location>
</feature>
<dbReference type="Proteomes" id="UP000797356">
    <property type="component" value="Chromosome 1"/>
</dbReference>
<dbReference type="InterPro" id="IPR015943">
    <property type="entry name" value="WD40/YVTN_repeat-like_dom_sf"/>
</dbReference>
<dbReference type="PROSITE" id="PS50082">
    <property type="entry name" value="WD_REPEATS_2"/>
    <property type="match status" value="1"/>
</dbReference>
<dbReference type="GO" id="GO:0006355">
    <property type="term" value="P:regulation of DNA-templated transcription"/>
    <property type="evidence" value="ECO:0007669"/>
    <property type="project" value="InterPro"/>
</dbReference>
<organism evidence="5 6">
    <name type="scientific">Cocos nucifera</name>
    <name type="common">Coconut palm</name>
    <dbReference type="NCBI Taxonomy" id="13894"/>
    <lineage>
        <taxon>Eukaryota</taxon>
        <taxon>Viridiplantae</taxon>
        <taxon>Streptophyta</taxon>
        <taxon>Embryophyta</taxon>
        <taxon>Tracheophyta</taxon>
        <taxon>Spermatophyta</taxon>
        <taxon>Magnoliopsida</taxon>
        <taxon>Liliopsida</taxon>
        <taxon>Arecaceae</taxon>
        <taxon>Arecoideae</taxon>
        <taxon>Cocoseae</taxon>
        <taxon>Attaleinae</taxon>
        <taxon>Cocos</taxon>
    </lineage>
</organism>
<dbReference type="InterPro" id="IPR001680">
    <property type="entry name" value="WD40_rpt"/>
</dbReference>
<dbReference type="SUPFAM" id="SSF50978">
    <property type="entry name" value="WD40 repeat-like"/>
    <property type="match status" value="1"/>
</dbReference>
<gene>
    <name evidence="5" type="ORF">COCNU_01G010590</name>
</gene>
<comment type="caution">
    <text evidence="5">The sequence shown here is derived from an EMBL/GenBank/DDBJ whole genome shotgun (WGS) entry which is preliminary data.</text>
</comment>
<reference evidence="5" key="1">
    <citation type="journal article" date="2017" name="Gigascience">
        <title>The genome draft of coconut (Cocos nucifera).</title>
        <authorList>
            <person name="Xiao Y."/>
            <person name="Xu P."/>
            <person name="Fan H."/>
            <person name="Baudouin L."/>
            <person name="Xia W."/>
            <person name="Bocs S."/>
            <person name="Xu J."/>
            <person name="Li Q."/>
            <person name="Guo A."/>
            <person name="Zhou L."/>
            <person name="Li J."/>
            <person name="Wu Y."/>
            <person name="Ma Z."/>
            <person name="Armero A."/>
            <person name="Issali A.E."/>
            <person name="Liu N."/>
            <person name="Peng M."/>
            <person name="Yang Y."/>
        </authorList>
    </citation>
    <scope>NUCLEOTIDE SEQUENCE</scope>
    <source>
        <tissue evidence="5">Spear leaf of Hainan Tall coconut</tissue>
    </source>
</reference>
<evidence type="ECO:0000313" key="5">
    <source>
        <dbReference type="EMBL" id="KAG1327125.1"/>
    </source>
</evidence>
<dbReference type="PROSITE" id="PS50897">
    <property type="entry name" value="CTLH"/>
    <property type="match status" value="1"/>
</dbReference>
<keyword evidence="6" id="KW-1185">Reference proteome</keyword>
<dbReference type="Pfam" id="PF17814">
    <property type="entry name" value="LisH_TPL"/>
    <property type="match status" value="1"/>
</dbReference>
<dbReference type="PANTHER" id="PTHR44083">
    <property type="entry name" value="TOPLESS-RELATED PROTEIN 1-RELATED"/>
    <property type="match status" value="1"/>
</dbReference>
<dbReference type="InterPro" id="IPR019775">
    <property type="entry name" value="WD40_repeat_CS"/>
</dbReference>
<dbReference type="AlphaFoldDB" id="A0A8K0HVX1"/>
<dbReference type="InterPro" id="IPR054080">
    <property type="entry name" value="TPR1-like_2nd"/>
</dbReference>
<dbReference type="SMART" id="SM00668">
    <property type="entry name" value="CTLH"/>
    <property type="match status" value="1"/>
</dbReference>
<dbReference type="Pfam" id="PF21889">
    <property type="entry name" value="TPR1-like_2nd"/>
    <property type="match status" value="1"/>
</dbReference>
<dbReference type="Pfam" id="PF21359">
    <property type="entry name" value="zf_topless"/>
    <property type="match status" value="1"/>
</dbReference>
<evidence type="ECO:0000256" key="2">
    <source>
        <dbReference type="ARBA" id="ARBA00022737"/>
    </source>
</evidence>
<dbReference type="SMART" id="SM00320">
    <property type="entry name" value="WD40"/>
    <property type="match status" value="5"/>
</dbReference>
<name>A0A8K0HVX1_COCNU</name>
<accession>A0A8K0HVX1</accession>
<evidence type="ECO:0000313" key="6">
    <source>
        <dbReference type="Proteomes" id="UP000797356"/>
    </source>
</evidence>
<evidence type="ECO:0000256" key="3">
    <source>
        <dbReference type="PROSITE-ProRule" id="PRU00221"/>
    </source>
</evidence>
<dbReference type="InterPro" id="IPR036322">
    <property type="entry name" value="WD40_repeat_dom_sf"/>
</dbReference>
<dbReference type="SMART" id="SM00667">
    <property type="entry name" value="LisH"/>
    <property type="match status" value="1"/>
</dbReference>
<protein>
    <recommendedName>
        <fullName evidence="4">CTLH domain-containing protein</fullName>
    </recommendedName>
</protein>
<dbReference type="PROSITE" id="PS50896">
    <property type="entry name" value="LISH"/>
    <property type="match status" value="1"/>
</dbReference>
<evidence type="ECO:0000256" key="1">
    <source>
        <dbReference type="ARBA" id="ARBA00022574"/>
    </source>
</evidence>
<dbReference type="Gene3D" id="2.130.10.10">
    <property type="entry name" value="YVTN repeat-like/Quinoprotein amine dehydrogenase"/>
    <property type="match status" value="2"/>
</dbReference>
<dbReference type="InterPro" id="IPR048419">
    <property type="entry name" value="Topless_Znf"/>
</dbReference>
<dbReference type="PROSITE" id="PS00678">
    <property type="entry name" value="WD_REPEATS_1"/>
    <property type="match status" value="1"/>
</dbReference>